<dbReference type="AlphaFoldDB" id="A0A1J1C2L1"/>
<name>A0A1J1C2L1_CALAY</name>
<dbReference type="InterPro" id="IPR012296">
    <property type="entry name" value="Nuclease_put_TT1808"/>
</dbReference>
<keyword evidence="1" id="KW-0378">Hydrolase</keyword>
<dbReference type="KEGG" id="caby:Cabys_180"/>
<reference evidence="1 2" key="1">
    <citation type="submission" date="2016-11" db="EMBL/GenBank/DDBJ databases">
        <title>Genomic analysis of Caldithrix abyssi and proposal of a novel bacterial phylum Caldithrichaeota.</title>
        <authorList>
            <person name="Kublanov I."/>
            <person name="Sigalova O."/>
            <person name="Gavrilov S."/>
            <person name="Lebedinsky A."/>
            <person name="Ivanova N."/>
            <person name="Daum C."/>
            <person name="Reddy T."/>
            <person name="Klenk H.P."/>
            <person name="Goker M."/>
            <person name="Reva O."/>
            <person name="Miroshnichenko M."/>
            <person name="Kyprides N."/>
            <person name="Woyke T."/>
            <person name="Gelfand M."/>
        </authorList>
    </citation>
    <scope>NUCLEOTIDE SEQUENCE [LARGE SCALE GENOMIC DNA]</scope>
    <source>
        <strain evidence="1 2">LF13</strain>
    </source>
</reference>
<keyword evidence="1" id="KW-0540">Nuclease</keyword>
<dbReference type="Gene3D" id="3.90.1570.10">
    <property type="entry name" value="tt1808, chain A"/>
    <property type="match status" value="1"/>
</dbReference>
<keyword evidence="1" id="KW-0255">Endonuclease</keyword>
<proteinExistence type="predicted"/>
<accession>A0A1J1C2L1</accession>
<dbReference type="GO" id="GO:0004519">
    <property type="term" value="F:endonuclease activity"/>
    <property type="evidence" value="ECO:0007669"/>
    <property type="project" value="UniProtKB-KW"/>
</dbReference>
<evidence type="ECO:0000313" key="1">
    <source>
        <dbReference type="EMBL" id="APF16931.1"/>
    </source>
</evidence>
<protein>
    <submittedName>
        <fullName evidence="1">Restriction endonuclease</fullName>
    </submittedName>
</protein>
<gene>
    <name evidence="1" type="ORF">Cabys_180</name>
</gene>
<organism evidence="1 2">
    <name type="scientific">Caldithrix abyssi DSM 13497</name>
    <dbReference type="NCBI Taxonomy" id="880073"/>
    <lineage>
        <taxon>Bacteria</taxon>
        <taxon>Pseudomonadati</taxon>
        <taxon>Calditrichota</taxon>
        <taxon>Calditrichia</taxon>
        <taxon>Calditrichales</taxon>
        <taxon>Calditrichaceae</taxon>
        <taxon>Caldithrix</taxon>
    </lineage>
</organism>
<evidence type="ECO:0000313" key="2">
    <source>
        <dbReference type="Proteomes" id="UP000183868"/>
    </source>
</evidence>
<dbReference type="EMBL" id="CP018099">
    <property type="protein sequence ID" value="APF16931.1"/>
    <property type="molecule type" value="Genomic_DNA"/>
</dbReference>
<dbReference type="Proteomes" id="UP000183868">
    <property type="component" value="Chromosome"/>
</dbReference>
<sequence length="45" mass="5399">MYEQFGVKEYWIVDPKKLRTERQRNIVSTIIKDLQINLGTIFSQV</sequence>